<evidence type="ECO:0000313" key="1">
    <source>
        <dbReference type="EMBL" id="GAA2097604.1"/>
    </source>
</evidence>
<dbReference type="Proteomes" id="UP001501161">
    <property type="component" value="Unassembled WGS sequence"/>
</dbReference>
<name>A0ABP5IEH1_9ACTN</name>
<dbReference type="RefSeq" id="WP_231250022.1">
    <property type="nucleotide sequence ID" value="NZ_BAAAMQ010000005.1"/>
</dbReference>
<comment type="caution">
    <text evidence="1">The sequence shown here is derived from an EMBL/GenBank/DDBJ whole genome shotgun (WGS) entry which is preliminary data.</text>
</comment>
<gene>
    <name evidence="1" type="ORF">GCM10009726_06220</name>
</gene>
<organism evidence="1 2">
    <name type="scientific">Nocardioides furvisabuli</name>
    <dbReference type="NCBI Taxonomy" id="375542"/>
    <lineage>
        <taxon>Bacteria</taxon>
        <taxon>Bacillati</taxon>
        <taxon>Actinomycetota</taxon>
        <taxon>Actinomycetes</taxon>
        <taxon>Propionibacteriales</taxon>
        <taxon>Nocardioidaceae</taxon>
        <taxon>Nocardioides</taxon>
    </lineage>
</organism>
<proteinExistence type="predicted"/>
<dbReference type="EMBL" id="BAAAMQ010000005">
    <property type="protein sequence ID" value="GAA2097604.1"/>
    <property type="molecule type" value="Genomic_DNA"/>
</dbReference>
<evidence type="ECO:0000313" key="2">
    <source>
        <dbReference type="Proteomes" id="UP001501161"/>
    </source>
</evidence>
<keyword evidence="2" id="KW-1185">Reference proteome</keyword>
<sequence length="191" mass="20923">MAEYRVGLEATSHLSVEKLSEEFYEQFDGTLVERCGRISVFVYVDGPTGHDAAIAVVPKLETVHLSIVRVDHDLVDGPEIAERLGLTRQAVQNWAKGTRGSSFPRPFGFPGGKRVWAWSEVVDWARRERKLDETNGLSLDSAAIVDAWLARRRQSVARSGTGLRVGAGSVKGQAGTSGAEDYLKSKLRSPL</sequence>
<protein>
    <recommendedName>
        <fullName evidence="3">Helix-turn-helix domain-containing protein</fullName>
    </recommendedName>
</protein>
<accession>A0ABP5IEH1</accession>
<evidence type="ECO:0008006" key="3">
    <source>
        <dbReference type="Google" id="ProtNLM"/>
    </source>
</evidence>
<reference evidence="2" key="1">
    <citation type="journal article" date="2019" name="Int. J. Syst. Evol. Microbiol.">
        <title>The Global Catalogue of Microorganisms (GCM) 10K type strain sequencing project: providing services to taxonomists for standard genome sequencing and annotation.</title>
        <authorList>
            <consortium name="The Broad Institute Genomics Platform"/>
            <consortium name="The Broad Institute Genome Sequencing Center for Infectious Disease"/>
            <person name="Wu L."/>
            <person name="Ma J."/>
        </authorList>
    </citation>
    <scope>NUCLEOTIDE SEQUENCE [LARGE SCALE GENOMIC DNA]</scope>
    <source>
        <strain evidence="2">JCM 13813</strain>
    </source>
</reference>